<comment type="caution">
    <text evidence="5">The sequence shown here is derived from an EMBL/GenBank/DDBJ whole genome shotgun (WGS) entry which is preliminary data.</text>
</comment>
<dbReference type="GO" id="GO:0032259">
    <property type="term" value="P:methylation"/>
    <property type="evidence" value="ECO:0007669"/>
    <property type="project" value="UniProtKB-KW"/>
</dbReference>
<dbReference type="GO" id="GO:0008168">
    <property type="term" value="F:methyltransferase activity"/>
    <property type="evidence" value="ECO:0007669"/>
    <property type="project" value="UniProtKB-KW"/>
</dbReference>
<keyword evidence="4" id="KW-0949">S-adenosyl-L-methionine</keyword>
<evidence type="ECO:0000256" key="1">
    <source>
        <dbReference type="ARBA" id="ARBA00022573"/>
    </source>
</evidence>
<evidence type="ECO:0000256" key="4">
    <source>
        <dbReference type="ARBA" id="ARBA00022691"/>
    </source>
</evidence>
<dbReference type="InterPro" id="IPR036074">
    <property type="entry name" value="CbiD_sf"/>
</dbReference>
<evidence type="ECO:0000256" key="3">
    <source>
        <dbReference type="ARBA" id="ARBA00022679"/>
    </source>
</evidence>
<gene>
    <name evidence="5" type="primary">cbiD_13</name>
    <name evidence="5" type="ORF">SDC9_116333</name>
</gene>
<dbReference type="AlphaFoldDB" id="A0A645BWA8"/>
<dbReference type="InterPro" id="IPR002748">
    <property type="entry name" value="CbiD"/>
</dbReference>
<evidence type="ECO:0000256" key="2">
    <source>
        <dbReference type="ARBA" id="ARBA00022603"/>
    </source>
</evidence>
<dbReference type="Pfam" id="PF01888">
    <property type="entry name" value="CbiD"/>
    <property type="match status" value="1"/>
</dbReference>
<dbReference type="EMBL" id="VSSQ01022838">
    <property type="protein sequence ID" value="MPM69388.1"/>
    <property type="molecule type" value="Genomic_DNA"/>
</dbReference>
<name>A0A645BWA8_9ZZZZ</name>
<dbReference type="GO" id="GO:0009236">
    <property type="term" value="P:cobalamin biosynthetic process"/>
    <property type="evidence" value="ECO:0007669"/>
    <property type="project" value="UniProtKB-KW"/>
</dbReference>
<reference evidence="5" key="1">
    <citation type="submission" date="2019-08" db="EMBL/GenBank/DDBJ databases">
        <authorList>
            <person name="Kucharzyk K."/>
            <person name="Murdoch R.W."/>
            <person name="Higgins S."/>
            <person name="Loffler F."/>
        </authorList>
    </citation>
    <scope>NUCLEOTIDE SEQUENCE</scope>
</reference>
<dbReference type="PANTHER" id="PTHR35863">
    <property type="entry name" value="COBALT-PRECORRIN-5B C(1)-METHYLTRANSFERASE"/>
    <property type="match status" value="1"/>
</dbReference>
<keyword evidence="2 5" id="KW-0489">Methyltransferase</keyword>
<dbReference type="PANTHER" id="PTHR35863:SF1">
    <property type="entry name" value="COBALT-PRECORRIN-5B C(1)-METHYLTRANSFERASE"/>
    <property type="match status" value="1"/>
</dbReference>
<accession>A0A645BWA8</accession>
<keyword evidence="1" id="KW-0169">Cobalamin biosynthesis</keyword>
<dbReference type="EC" id="2.1.1.195" evidence="5"/>
<sequence length="202" mass="22277">MSILGTSGIVEPMSEKALVDTIYVEMDVQKSKGNENLLVFFGNYGQDFAKNTLKLSIGEAVTCSSFVGEVLDYAVFKGFKSVLFIGHSGKLVKLAQGVMNTHSKYADCRTDALALYAMFEGASKDIGLEIAGSLTTDEAVKILKREELDKVVLQKINERIEFYMQQRVHGRIKTAALMFSNVHGVLGKTESAEELIALHMQR</sequence>
<keyword evidence="3 5" id="KW-0808">Transferase</keyword>
<dbReference type="SUPFAM" id="SSF111342">
    <property type="entry name" value="CbiD-like"/>
    <property type="match status" value="1"/>
</dbReference>
<organism evidence="5">
    <name type="scientific">bioreactor metagenome</name>
    <dbReference type="NCBI Taxonomy" id="1076179"/>
    <lineage>
        <taxon>unclassified sequences</taxon>
        <taxon>metagenomes</taxon>
        <taxon>ecological metagenomes</taxon>
    </lineage>
</organism>
<proteinExistence type="predicted"/>
<protein>
    <submittedName>
        <fullName evidence="5">Cobalt-precorrin-5B C(1)-methyltransferase</fullName>
        <ecNumber evidence="5">2.1.1.195</ecNumber>
    </submittedName>
</protein>
<evidence type="ECO:0000313" key="5">
    <source>
        <dbReference type="EMBL" id="MPM69388.1"/>
    </source>
</evidence>